<feature type="domain" description="DUF5753" evidence="1">
    <location>
        <begin position="30"/>
        <end position="194"/>
    </location>
</feature>
<sequence>MTKSVPWQERLSTGTEAVQEDVIRWYQRTKEGKAYVPDMIWGTLQTEAYATVILKQVVRFLGVPDDVPAGVAKRMERQGVLHDGNHHYDVILGEQALYTNIGGPTVMRGQIDRLLRDIDLPSLALGIIPASARLVMFPAPAFGIYGEGDTVNVELVSSELDITDESEVALHHKMFDLLREGAAYGTEAVSLLRQAQSFWAKSPLTE</sequence>
<reference evidence="3" key="1">
    <citation type="journal article" date="2019" name="Int. J. Syst. Evol. Microbiol.">
        <title>The Global Catalogue of Microorganisms (GCM) 10K type strain sequencing project: providing services to taxonomists for standard genome sequencing and annotation.</title>
        <authorList>
            <consortium name="The Broad Institute Genomics Platform"/>
            <consortium name="The Broad Institute Genome Sequencing Center for Infectious Disease"/>
            <person name="Wu L."/>
            <person name="Ma J."/>
        </authorList>
    </citation>
    <scope>NUCLEOTIDE SEQUENCE [LARGE SCALE GENOMIC DNA]</scope>
    <source>
        <strain evidence="3">JCM 18081</strain>
    </source>
</reference>
<dbReference type="Proteomes" id="UP001501265">
    <property type="component" value="Unassembled WGS sequence"/>
</dbReference>
<dbReference type="EMBL" id="BAABIG010000005">
    <property type="protein sequence ID" value="GAA4784937.1"/>
    <property type="molecule type" value="Genomic_DNA"/>
</dbReference>
<dbReference type="RefSeq" id="WP_345617175.1">
    <property type="nucleotide sequence ID" value="NZ_BAABIG010000005.1"/>
</dbReference>
<gene>
    <name evidence="2" type="ORF">GCM10023220_05530</name>
</gene>
<dbReference type="InterPro" id="IPR043917">
    <property type="entry name" value="DUF5753"/>
</dbReference>
<organism evidence="2 3">
    <name type="scientific">Streptomyces ziwulingensis</name>
    <dbReference type="NCBI Taxonomy" id="1045501"/>
    <lineage>
        <taxon>Bacteria</taxon>
        <taxon>Bacillati</taxon>
        <taxon>Actinomycetota</taxon>
        <taxon>Actinomycetes</taxon>
        <taxon>Kitasatosporales</taxon>
        <taxon>Streptomycetaceae</taxon>
        <taxon>Streptomyces</taxon>
    </lineage>
</organism>
<evidence type="ECO:0000313" key="2">
    <source>
        <dbReference type="EMBL" id="GAA4784937.1"/>
    </source>
</evidence>
<name>A0ABP9ARD7_9ACTN</name>
<comment type="caution">
    <text evidence="2">The sequence shown here is derived from an EMBL/GenBank/DDBJ whole genome shotgun (WGS) entry which is preliminary data.</text>
</comment>
<dbReference type="Pfam" id="PF19054">
    <property type="entry name" value="DUF5753"/>
    <property type="match status" value="1"/>
</dbReference>
<evidence type="ECO:0000313" key="3">
    <source>
        <dbReference type="Proteomes" id="UP001501265"/>
    </source>
</evidence>
<evidence type="ECO:0000259" key="1">
    <source>
        <dbReference type="Pfam" id="PF19054"/>
    </source>
</evidence>
<proteinExistence type="predicted"/>
<protein>
    <recommendedName>
        <fullName evidence="1">DUF5753 domain-containing protein</fullName>
    </recommendedName>
</protein>
<keyword evidence="3" id="KW-1185">Reference proteome</keyword>
<accession>A0ABP9ARD7</accession>